<comment type="caution">
    <text evidence="13">The sequence shown here is derived from an EMBL/GenBank/DDBJ whole genome shotgun (WGS) entry which is preliminary data.</text>
</comment>
<dbReference type="FunFam" id="1.25.10.10:FF:000319">
    <property type="entry name" value="Condensin-2 complex subunit D3"/>
    <property type="match status" value="1"/>
</dbReference>
<evidence type="ECO:0000256" key="5">
    <source>
        <dbReference type="ARBA" id="ARBA00023067"/>
    </source>
</evidence>
<comment type="subcellular location">
    <subcellularLocation>
        <location evidence="1 10">Nucleus</location>
    </subcellularLocation>
</comment>
<feature type="region of interest" description="Disordered" evidence="11">
    <location>
        <begin position="1446"/>
        <end position="1512"/>
    </location>
</feature>
<keyword evidence="6 10" id="KW-0539">Nucleus</keyword>
<feature type="compositionally biased region" description="Polar residues" evidence="11">
    <location>
        <begin position="1614"/>
        <end position="1624"/>
    </location>
</feature>
<dbReference type="InterPro" id="IPR016024">
    <property type="entry name" value="ARM-type_fold"/>
</dbReference>
<dbReference type="PIRSF" id="PIRSF036508">
    <property type="entry name" value="Condns_HCP-6"/>
    <property type="match status" value="1"/>
</dbReference>
<keyword evidence="5 10" id="KW-0226">DNA condensation</keyword>
<comment type="subunit">
    <text evidence="10">Component of the condensin-2 complex.</text>
</comment>
<dbReference type="SUPFAM" id="SSF48371">
    <property type="entry name" value="ARM repeat"/>
    <property type="match status" value="1"/>
</dbReference>
<evidence type="ECO:0000256" key="1">
    <source>
        <dbReference type="ARBA" id="ARBA00004123"/>
    </source>
</evidence>
<keyword evidence="4 10" id="KW-0498">Mitosis</keyword>
<dbReference type="FunFam" id="1.25.10.10:FF:000345">
    <property type="entry name" value="Condensin-2 complex subunit D3"/>
    <property type="match status" value="1"/>
</dbReference>
<dbReference type="GO" id="GO:0000779">
    <property type="term" value="C:condensed chromosome, centromeric region"/>
    <property type="evidence" value="ECO:0007669"/>
    <property type="project" value="UniProtKB-UniRule"/>
</dbReference>
<keyword evidence="3" id="KW-0677">Repeat</keyword>
<dbReference type="InterPro" id="IPR032682">
    <property type="entry name" value="Cnd1_C"/>
</dbReference>
<accession>A0AB34HAP1</accession>
<dbReference type="GO" id="GO:0010032">
    <property type="term" value="P:meiotic chromosome condensation"/>
    <property type="evidence" value="ECO:0007669"/>
    <property type="project" value="TreeGrafter"/>
</dbReference>
<evidence type="ECO:0000256" key="6">
    <source>
        <dbReference type="ARBA" id="ARBA00023242"/>
    </source>
</evidence>
<name>A0AB34HAP1_ESCRO</name>
<dbReference type="GO" id="GO:0000796">
    <property type="term" value="C:condensin complex"/>
    <property type="evidence" value="ECO:0007669"/>
    <property type="project" value="UniProtKB-UniRule"/>
</dbReference>
<feature type="region of interest" description="Disordered" evidence="11">
    <location>
        <begin position="1595"/>
        <end position="1626"/>
    </location>
</feature>
<gene>
    <name evidence="13" type="ORF">J1605_022566</name>
</gene>
<evidence type="ECO:0000256" key="9">
    <source>
        <dbReference type="ARBA" id="ARBA00072693"/>
    </source>
</evidence>
<evidence type="ECO:0000256" key="3">
    <source>
        <dbReference type="ARBA" id="ARBA00022737"/>
    </source>
</evidence>
<dbReference type="GO" id="GO:0031981">
    <property type="term" value="C:nuclear lumen"/>
    <property type="evidence" value="ECO:0007669"/>
    <property type="project" value="UniProtKB-ARBA"/>
</dbReference>
<evidence type="ECO:0000256" key="2">
    <source>
        <dbReference type="ARBA" id="ARBA00022618"/>
    </source>
</evidence>
<dbReference type="InterPro" id="IPR012371">
    <property type="entry name" value="NCAPD3"/>
</dbReference>
<keyword evidence="14" id="KW-1185">Reference proteome</keyword>
<feature type="compositionally biased region" description="Low complexity" evidence="11">
    <location>
        <begin position="1454"/>
        <end position="1466"/>
    </location>
</feature>
<evidence type="ECO:0000313" key="14">
    <source>
        <dbReference type="Proteomes" id="UP001159641"/>
    </source>
</evidence>
<dbReference type="PANTHER" id="PTHR14222">
    <property type="entry name" value="CONDENSIN"/>
    <property type="match status" value="1"/>
</dbReference>
<dbReference type="EMBL" id="JAIQCJ010001628">
    <property type="protein sequence ID" value="KAJ8788272.1"/>
    <property type="molecule type" value="Genomic_DNA"/>
</dbReference>
<evidence type="ECO:0000256" key="10">
    <source>
        <dbReference type="PIRNR" id="PIRNR036508"/>
    </source>
</evidence>
<dbReference type="GO" id="GO:0042393">
    <property type="term" value="F:histone binding"/>
    <property type="evidence" value="ECO:0007669"/>
    <property type="project" value="TreeGrafter"/>
</dbReference>
<evidence type="ECO:0000256" key="7">
    <source>
        <dbReference type="ARBA" id="ARBA00023306"/>
    </source>
</evidence>
<evidence type="ECO:0000256" key="11">
    <source>
        <dbReference type="SAM" id="MobiDB-lite"/>
    </source>
</evidence>
<reference evidence="13 14" key="1">
    <citation type="submission" date="2022-11" db="EMBL/GenBank/DDBJ databases">
        <title>Whole genome sequence of Eschrichtius robustus ER-17-0199.</title>
        <authorList>
            <person name="Bruniche-Olsen A."/>
            <person name="Black A.N."/>
            <person name="Fields C.J."/>
            <person name="Walden K."/>
            <person name="Dewoody J.A."/>
        </authorList>
    </citation>
    <scope>NUCLEOTIDE SEQUENCE [LARGE SCALE GENOMIC DNA]</scope>
    <source>
        <strain evidence="13">ER-17-0199</strain>
        <tissue evidence="13">Blubber</tissue>
    </source>
</reference>
<evidence type="ECO:0000313" key="13">
    <source>
        <dbReference type="EMBL" id="KAJ8788272.1"/>
    </source>
</evidence>
<keyword evidence="2 10" id="KW-0132">Cell division</keyword>
<proteinExistence type="predicted"/>
<dbReference type="Proteomes" id="UP001159641">
    <property type="component" value="Unassembled WGS sequence"/>
</dbReference>
<keyword evidence="7 10" id="KW-0131">Cell cycle</keyword>
<protein>
    <recommendedName>
        <fullName evidence="9 10">Condensin-2 complex subunit D3</fullName>
    </recommendedName>
</protein>
<dbReference type="GO" id="GO:0007076">
    <property type="term" value="P:mitotic chromosome condensation"/>
    <property type="evidence" value="ECO:0007669"/>
    <property type="project" value="UniProtKB-UniRule"/>
</dbReference>
<dbReference type="InterPro" id="IPR011989">
    <property type="entry name" value="ARM-like"/>
</dbReference>
<feature type="domain" description="Condensin complex subunit 1 C-terminal" evidence="12">
    <location>
        <begin position="1182"/>
        <end position="1304"/>
    </location>
</feature>
<evidence type="ECO:0000259" key="12">
    <source>
        <dbReference type="Pfam" id="PF12717"/>
    </source>
</evidence>
<feature type="region of interest" description="Disordered" evidence="11">
    <location>
        <begin position="227"/>
        <end position="263"/>
    </location>
</feature>
<dbReference type="InterPro" id="IPR026971">
    <property type="entry name" value="CND1/NCAPD3"/>
</dbReference>
<feature type="region of interest" description="Disordered" evidence="11">
    <location>
        <begin position="1671"/>
        <end position="1774"/>
    </location>
</feature>
<evidence type="ECO:0000256" key="4">
    <source>
        <dbReference type="ARBA" id="ARBA00022776"/>
    </source>
</evidence>
<feature type="region of interest" description="Disordered" evidence="11">
    <location>
        <begin position="1539"/>
        <end position="1574"/>
    </location>
</feature>
<dbReference type="GO" id="GO:0051301">
    <property type="term" value="P:cell division"/>
    <property type="evidence" value="ECO:0007669"/>
    <property type="project" value="UniProtKB-UniRule"/>
</dbReference>
<dbReference type="Pfam" id="PF12717">
    <property type="entry name" value="Cnd1"/>
    <property type="match status" value="2"/>
</dbReference>
<organism evidence="13 14">
    <name type="scientific">Eschrichtius robustus</name>
    <name type="common">California gray whale</name>
    <name type="synonym">Eschrichtius gibbosus</name>
    <dbReference type="NCBI Taxonomy" id="9764"/>
    <lineage>
        <taxon>Eukaryota</taxon>
        <taxon>Metazoa</taxon>
        <taxon>Chordata</taxon>
        <taxon>Craniata</taxon>
        <taxon>Vertebrata</taxon>
        <taxon>Euteleostomi</taxon>
        <taxon>Mammalia</taxon>
        <taxon>Eutheria</taxon>
        <taxon>Laurasiatheria</taxon>
        <taxon>Artiodactyla</taxon>
        <taxon>Whippomorpha</taxon>
        <taxon>Cetacea</taxon>
        <taxon>Mysticeti</taxon>
        <taxon>Eschrichtiidae</taxon>
        <taxon>Eschrichtius</taxon>
    </lineage>
</organism>
<feature type="compositionally biased region" description="Polar residues" evidence="11">
    <location>
        <begin position="1484"/>
        <end position="1496"/>
    </location>
</feature>
<comment type="function">
    <text evidence="8">Regulatory subunit of the condensin-2 complex, a complex which establishes mitotic chromosome architecture and is involved in physical rigidity of the chromatid axis. May promote the resolution of double-strand DNA catenanes (intertwines) between sister chromatids. Condensin-mediated compaction likely increases tension in catenated sister chromatids, providing directionality for type II topoisomerase-mediated strand exchanges toward chromatid decatenation. Specifically required for decatenation of centromeric ultrafine DNA bridges during anaphase. Early in neurogenesis, may play an essential role to ensure accurate mitotic chromosome condensation in neuron stem cells, ultimately affecting neuron pool and cortex size.</text>
</comment>
<evidence type="ECO:0000256" key="8">
    <source>
        <dbReference type="ARBA" id="ARBA00057333"/>
    </source>
</evidence>
<dbReference type="PANTHER" id="PTHR14222:SF1">
    <property type="entry name" value="CONDENSIN-2 COMPLEX SUBUNIT D3"/>
    <property type="match status" value="1"/>
</dbReference>
<sequence length="1774" mass="195389">MAAWRDLASALHPWCPLDLSPGEDAAGAWGLPGVLGRGRAGQRRWRSSAGSFRSVLLLLGLASGSARTAPLVPRLRQRVCLLGRADLLNLRPREWVATVWELEFTETEPLDPTIEAEIVQTGLSAFTNLYDSLLTFAAGELGATESIWTFFMENSISHNALMALFHHFVQMVLKKNVSAQQREFGLHAAGLYFLLLEVPGSIANQVFHPVMFDKCIQILKKSWPQESSLNQKRKKEQPKNAQANPRESRKRGRPPRKEEMEMDEVIEEEDEENIFFSSRDLCQIRNAIFHVLKNFLRLLPKFSLKEKPQCIQNCVEIFVALTNFEPVLHEFHVTQARNLNQAKYIPELAYHGLYLLCSPIHREGDKVIRCVFHRMLYVILMLEVGKGSHHAPLAITSPAISGKNQAVQFVSSLVDELKESMFPVLRVLLQHICVKVVDKSEYRTCAAQSLVQLLSKLPCAEYASFVAWLYGYSRNAKIPYRVFTLDVALALLELPEREVDGTLAPEHQKFLKHKFLVQEIMFARCVDKAPTVRSKALSSFAHCLESSATAASESVLELLANAPAVSGIESHHDTSLKNSSAFSYQRQTFNPSGGSEVINIDNSGETAGYRGRGLMMMLRSRVGDEKTNVRKSALQVLVSILKHCDVSGMKEELSILQDRCRDLAVSVRKQALQSLTELLTAQPQCVQVQKAWLGGVVPAVMDGESTVQDKALECLDQLLLQNIRHHGQFHCGDNSQVLAWTLLTLLSTERQELGRYLNKAFHVWSKKDKFSSTFVSNVLSHTGKEHAAPAWMLLSKVAGSSPTLDYTHVIKSWEKISRQQDPNADTLGHILCVIGHIAKHLPQSTRNKVTDVIKSKLNGFWWSPKLISPAVDTLQRLCRASAETPAEEQAVEFLVSKLCVAGSVMDARCPSEMAFGLPQGLLVQACEDVLSACVRCLSDIVLKEDGTGRMNEDLAVKYIFTLGDVAQLCPARVDKRAFLLMQSILAASASTEHCKALGVPSAPAASGWVCPVAVQQDLSSLPFPPVVTTSDPGGSEATSSQPISRFQGSVMPSMIRAHAVITLGKLCLQHEDLAKNSIPALVRELEVCGDVAVRNNAIIVLCDLCIRYTVMVDKYIPSISVCLKDSDPFIRKQTLFLLTNLLQAGALSHGRALLPTLSHVSAHGPRDRGLCAEAPVSVSLRSLEQEDFVKWKGSLFFRFVSTLVDPHPDIASTGKFCLAHLLLKRNPAMFFQHFIECIFHFSSYEKHEKYNRFPQSEREKRLFSLKGKTNKEKRMKIYKFLLEHFTDEQRFNITSKICLSILACFADGVLPLDMEASELLSDTFEVLSSKEIKLLAMRAKPDKDQLVEEEDLALANVVMQEAQKKLISQVQKRNFIENIIPIIISLKSVLEKNKIPALRELMHYLREVMQDYRDEIKDFFAVDKQLASELEYDMKRYQEQLAQEQELARRAEADGAAASAEGARAGQVVPSLESPAPAGRENGTMGTAASQPSTSRPHAAHMPAPLSLDTGPLKRLVPKARPMSPSTIAILNSVKKAVESSGRHRGRRVGLPPFTMCPESPGEPPERVSSQGLEQESSGALDLITKRAISTPDRKWFAGTSRSPGSAAGAFTPVTPQVASTSGHPLQGPGVSACGTARHCGLTERAEASPAGWTIQNVTFGAGLSYIGSPRTPFPVRGHSPPARSPSRAGTSGGLGVSEAPGQGDNVLCLSLPDMPPPQPPQWKVTSPARGKDSTAPRRSRRKAPPENSQLTTVPLAPDASTVSKGLACESSAA</sequence>
<feature type="domain" description="Condensin complex subunit 1 C-terminal" evidence="12">
    <location>
        <begin position="1093"/>
        <end position="1146"/>
    </location>
</feature>
<dbReference type="Gene3D" id="1.25.10.10">
    <property type="entry name" value="Leucine-rich Repeat Variant"/>
    <property type="match status" value="2"/>
</dbReference>